<organism evidence="1 2">
    <name type="scientific">Pediococcus stilesii</name>
    <dbReference type="NCBI Taxonomy" id="331679"/>
    <lineage>
        <taxon>Bacteria</taxon>
        <taxon>Bacillati</taxon>
        <taxon>Bacillota</taxon>
        <taxon>Bacilli</taxon>
        <taxon>Lactobacillales</taxon>
        <taxon>Lactobacillaceae</taxon>
        <taxon>Pediococcus</taxon>
    </lineage>
</organism>
<name>A0A5R9BXS1_9LACO</name>
<dbReference type="RefSeq" id="WP_138473823.1">
    <property type="nucleotide sequence ID" value="NZ_VBTH01000002.1"/>
</dbReference>
<dbReference type="AlphaFoldDB" id="A0A5R9BXS1"/>
<evidence type="ECO:0000313" key="1">
    <source>
        <dbReference type="EMBL" id="TLQ05479.1"/>
    </source>
</evidence>
<dbReference type="Proteomes" id="UP000305541">
    <property type="component" value="Unassembled WGS sequence"/>
</dbReference>
<protein>
    <recommendedName>
        <fullName evidence="3">DUF3168 domain-containing protein</fullName>
    </recommendedName>
</protein>
<accession>A0A5R9BXS1</accession>
<proteinExistence type="predicted"/>
<sequence>MIDLTNYLPPDEDLIVSARRALMALTENVITTNDDNNVEFPQIIVGVQNDIDQPDFKNANQMRYTLKVDIYVDLDEAFIGMRMRRVVEKLLTKLQLERYASRYVPGSLSSPTLEDNSTSRPLWHGVILLDYLLIFMKEEEI</sequence>
<dbReference type="EMBL" id="VBTH01000002">
    <property type="protein sequence ID" value="TLQ05479.1"/>
    <property type="molecule type" value="Genomic_DNA"/>
</dbReference>
<gene>
    <name evidence="1" type="ORF">FEZ51_02135</name>
</gene>
<dbReference type="OrthoDB" id="1701539at2"/>
<reference evidence="1 2" key="1">
    <citation type="submission" date="2019-05" db="EMBL/GenBank/DDBJ databases">
        <title>The metagenome of a microbial culture collection derived from dairy environment covers the genomic content of the human microbiome.</title>
        <authorList>
            <person name="Roder T."/>
            <person name="Wuthrich D."/>
            <person name="Sattari Z."/>
            <person name="Von Ah U."/>
            <person name="Bar C."/>
            <person name="Ronchi F."/>
            <person name="Macpherson A.J."/>
            <person name="Ganal-Vonarburg S.C."/>
            <person name="Bruggmann R."/>
            <person name="Vergeres G."/>
        </authorList>
    </citation>
    <scope>NUCLEOTIDE SEQUENCE [LARGE SCALE GENOMIC DNA]</scope>
    <source>
        <strain evidence="1 2">FAM 18815</strain>
    </source>
</reference>
<evidence type="ECO:0000313" key="2">
    <source>
        <dbReference type="Proteomes" id="UP000305541"/>
    </source>
</evidence>
<evidence type="ECO:0008006" key="3">
    <source>
        <dbReference type="Google" id="ProtNLM"/>
    </source>
</evidence>
<comment type="caution">
    <text evidence="1">The sequence shown here is derived from an EMBL/GenBank/DDBJ whole genome shotgun (WGS) entry which is preliminary data.</text>
</comment>